<evidence type="ECO:0000313" key="2">
    <source>
        <dbReference type="Proteomes" id="UP000198850"/>
    </source>
</evidence>
<dbReference type="RefSeq" id="WP_090560072.1">
    <property type="nucleotide sequence ID" value="NZ_FNRA01000020.1"/>
</dbReference>
<organism evidence="1 2">
    <name type="scientific">Pedobacter hartonius</name>
    <dbReference type="NCBI Taxonomy" id="425514"/>
    <lineage>
        <taxon>Bacteria</taxon>
        <taxon>Pseudomonadati</taxon>
        <taxon>Bacteroidota</taxon>
        <taxon>Sphingobacteriia</taxon>
        <taxon>Sphingobacteriales</taxon>
        <taxon>Sphingobacteriaceae</taxon>
        <taxon>Pedobacter</taxon>
    </lineage>
</organism>
<protein>
    <submittedName>
        <fullName evidence="1">Uncharacterized protein</fullName>
    </submittedName>
</protein>
<gene>
    <name evidence="1" type="ORF">SAMN05443550_12016</name>
</gene>
<proteinExistence type="predicted"/>
<keyword evidence="2" id="KW-1185">Reference proteome</keyword>
<name>A0A1H4HIN9_9SPHI</name>
<reference evidence="1 2" key="1">
    <citation type="submission" date="2016-10" db="EMBL/GenBank/DDBJ databases">
        <authorList>
            <person name="de Groot N.N."/>
        </authorList>
    </citation>
    <scope>NUCLEOTIDE SEQUENCE [LARGE SCALE GENOMIC DNA]</scope>
    <source>
        <strain evidence="1 2">DSM 19033</strain>
    </source>
</reference>
<sequence>MPQHPDYLNNVFINCPFDANYHPMFEAIVFSIHDCGFIARCAREEEDSGDIRFQKLIRIIEDCKYGVHDISKADLDVNTNLARFNMPLELGLFMGAQRYAAKEHHNKNKKILVMDSAQFRYQQFISDLSGTDISSHGNSADQAINIVRKFLYNNTRRNNIASGQFISGRYHEFVNALPDYCDALHWERNDLTFLEYASCVTEWIKANPI</sequence>
<dbReference type="STRING" id="425514.SAMN05443550_12016"/>
<dbReference type="EMBL" id="FNRA01000020">
    <property type="protein sequence ID" value="SEB21535.1"/>
    <property type="molecule type" value="Genomic_DNA"/>
</dbReference>
<evidence type="ECO:0000313" key="1">
    <source>
        <dbReference type="EMBL" id="SEB21535.1"/>
    </source>
</evidence>
<dbReference type="OrthoDB" id="7596615at2"/>
<accession>A0A1H4HIN9</accession>
<dbReference type="Proteomes" id="UP000198850">
    <property type="component" value="Unassembled WGS sequence"/>
</dbReference>
<dbReference type="AlphaFoldDB" id="A0A1H4HIN9"/>